<sequence length="485" mass="51583">MNQMVRSLAMPEVLRGSRPATQQFGLLRIGEAMLAINVENIREVVPAPGGLSNAGIAATGLCGLFELRGSTIPVMDIRPMLGLPATEAYGAVILVLRVRQRLICIFADEVRGIATEDVAALDELGVSRPAVQGPLVTHSFFHSGKVISVLAAERILALPGIPSVQEPVAEAVAKTSSNAKPLLLFTCGAFSFGVAAGVVEATAPTAQLKDSPMKTETCLGVIDHHGTQVPVLDTLRVLGMGVLSERKQSSVLVLRYPDDRLLGFALDTVVDIRPIPLGDIMAMPDNAVETGSVLSGVYSVDGRTLFLVLDERTMMSDNVLLMFSRLSSTKRKTAAAGRAPGQRGDALLPYLVFRAGGDMATPVADVREIVEMPEDYVSLNNVGRGTMGLFVHRGTAIPVISLARRLRLPAVPPGQESRVLLVSDGFKTTGLVVDSLARIEMASKCATGPDATDSSGFEHRILGDFMVRSADGRLLPYIDLRKALA</sequence>
<evidence type="ECO:0000259" key="1">
    <source>
        <dbReference type="PROSITE" id="PS50851"/>
    </source>
</evidence>
<name>A0A7X0MVS6_9HYPH</name>
<feature type="domain" description="CheW-like" evidence="1">
    <location>
        <begin position="347"/>
        <end position="485"/>
    </location>
</feature>
<dbReference type="InterPro" id="IPR036061">
    <property type="entry name" value="CheW-like_dom_sf"/>
</dbReference>
<dbReference type="PANTHER" id="PTHR22617">
    <property type="entry name" value="CHEMOTAXIS SENSOR HISTIDINE KINASE-RELATED"/>
    <property type="match status" value="1"/>
</dbReference>
<dbReference type="GO" id="GO:0007165">
    <property type="term" value="P:signal transduction"/>
    <property type="evidence" value="ECO:0007669"/>
    <property type="project" value="InterPro"/>
</dbReference>
<dbReference type="RefSeq" id="WP_184655791.1">
    <property type="nucleotide sequence ID" value="NZ_JACHBU010000010.1"/>
</dbReference>
<dbReference type="GO" id="GO:0005829">
    <property type="term" value="C:cytosol"/>
    <property type="evidence" value="ECO:0007669"/>
    <property type="project" value="TreeGrafter"/>
</dbReference>
<proteinExistence type="predicted"/>
<dbReference type="Pfam" id="PF01584">
    <property type="entry name" value="CheW"/>
    <property type="match status" value="3"/>
</dbReference>
<dbReference type="InterPro" id="IPR002545">
    <property type="entry name" value="CheW-lke_dom"/>
</dbReference>
<dbReference type="InterPro" id="IPR039315">
    <property type="entry name" value="CheW"/>
</dbReference>
<dbReference type="AlphaFoldDB" id="A0A7X0MVS6"/>
<dbReference type="PANTHER" id="PTHR22617:SF23">
    <property type="entry name" value="CHEMOTAXIS PROTEIN CHEW"/>
    <property type="match status" value="1"/>
</dbReference>
<reference evidence="2 3" key="1">
    <citation type="submission" date="2020-08" db="EMBL/GenBank/DDBJ databases">
        <title>The Agave Microbiome: Exploring the role of microbial communities in plant adaptations to desert environments.</title>
        <authorList>
            <person name="Partida-Martinez L.P."/>
        </authorList>
    </citation>
    <scope>NUCLEOTIDE SEQUENCE [LARGE SCALE GENOMIC DNA]</scope>
    <source>
        <strain evidence="2 3">AS3.12</strain>
    </source>
</reference>
<accession>A0A7X0MVS6</accession>
<dbReference type="PROSITE" id="PS50851">
    <property type="entry name" value="CHEW"/>
    <property type="match status" value="3"/>
</dbReference>
<comment type="caution">
    <text evidence="2">The sequence shown here is derived from an EMBL/GenBank/DDBJ whole genome shotgun (WGS) entry which is preliminary data.</text>
</comment>
<protein>
    <submittedName>
        <fullName evidence="2">Purine-binding chemotaxis protein CheW</fullName>
    </submittedName>
</protein>
<feature type="domain" description="CheW-like" evidence="1">
    <location>
        <begin position="21"/>
        <end position="161"/>
    </location>
</feature>
<dbReference type="Gene3D" id="2.30.30.40">
    <property type="entry name" value="SH3 Domains"/>
    <property type="match status" value="3"/>
</dbReference>
<evidence type="ECO:0000313" key="2">
    <source>
        <dbReference type="EMBL" id="MBB6510648.1"/>
    </source>
</evidence>
<dbReference type="EMBL" id="JACHBU010000010">
    <property type="protein sequence ID" value="MBB6510648.1"/>
    <property type="molecule type" value="Genomic_DNA"/>
</dbReference>
<gene>
    <name evidence="2" type="ORF">F4695_004040</name>
</gene>
<dbReference type="Gene3D" id="2.40.50.180">
    <property type="entry name" value="CheA-289, Domain 4"/>
    <property type="match status" value="3"/>
</dbReference>
<feature type="domain" description="CheW-like" evidence="1">
    <location>
        <begin position="179"/>
        <end position="320"/>
    </location>
</feature>
<evidence type="ECO:0000313" key="3">
    <source>
        <dbReference type="Proteomes" id="UP000585437"/>
    </source>
</evidence>
<dbReference type="Proteomes" id="UP000585437">
    <property type="component" value="Unassembled WGS sequence"/>
</dbReference>
<dbReference type="GO" id="GO:0006935">
    <property type="term" value="P:chemotaxis"/>
    <property type="evidence" value="ECO:0007669"/>
    <property type="project" value="InterPro"/>
</dbReference>
<dbReference type="SMART" id="SM00260">
    <property type="entry name" value="CheW"/>
    <property type="match status" value="3"/>
</dbReference>
<dbReference type="SUPFAM" id="SSF50341">
    <property type="entry name" value="CheW-like"/>
    <property type="match status" value="3"/>
</dbReference>
<organism evidence="2 3">
    <name type="scientific">Rhizobium soli</name>
    <dbReference type="NCBI Taxonomy" id="424798"/>
    <lineage>
        <taxon>Bacteria</taxon>
        <taxon>Pseudomonadati</taxon>
        <taxon>Pseudomonadota</taxon>
        <taxon>Alphaproteobacteria</taxon>
        <taxon>Hyphomicrobiales</taxon>
        <taxon>Rhizobiaceae</taxon>
        <taxon>Rhizobium/Agrobacterium group</taxon>
        <taxon>Rhizobium</taxon>
    </lineage>
</organism>
<keyword evidence="3" id="KW-1185">Reference proteome</keyword>